<evidence type="ECO:0000313" key="2">
    <source>
        <dbReference type="Proteomes" id="UP000789920"/>
    </source>
</evidence>
<evidence type="ECO:0000313" key="1">
    <source>
        <dbReference type="EMBL" id="CAG8836935.1"/>
    </source>
</evidence>
<sequence length="127" mass="14741">DAILYYQQPNMNVPENNSDHYYQLTLSDDLWLQQTRDFGSFCFGIDGKYDLDSDGAPILSLVVEDNAGYRTSIAFGLSNKENNHTIRLAIEAVQHNILCNEIDCMHEYEYMELPNSKGFMRAWWYAQ</sequence>
<dbReference type="EMBL" id="CAJVQC010116146">
    <property type="protein sequence ID" value="CAG8836935.1"/>
    <property type="molecule type" value="Genomic_DNA"/>
</dbReference>
<accession>A0ACA9SEX9</accession>
<keyword evidence="2" id="KW-1185">Reference proteome</keyword>
<feature type="non-terminal residue" evidence="1">
    <location>
        <position position="1"/>
    </location>
</feature>
<comment type="caution">
    <text evidence="1">The sequence shown here is derived from an EMBL/GenBank/DDBJ whole genome shotgun (WGS) entry which is preliminary data.</text>
</comment>
<protein>
    <submittedName>
        <fullName evidence="1">25725_t:CDS:1</fullName>
    </submittedName>
</protein>
<reference evidence="1" key="1">
    <citation type="submission" date="2021-06" db="EMBL/GenBank/DDBJ databases">
        <authorList>
            <person name="Kallberg Y."/>
            <person name="Tangrot J."/>
            <person name="Rosling A."/>
        </authorList>
    </citation>
    <scope>NUCLEOTIDE SEQUENCE</scope>
    <source>
        <strain evidence="1">MA461A</strain>
    </source>
</reference>
<proteinExistence type="predicted"/>
<gene>
    <name evidence="1" type="ORF">RPERSI_LOCUS30107</name>
</gene>
<name>A0ACA9SEX9_9GLOM</name>
<dbReference type="Proteomes" id="UP000789920">
    <property type="component" value="Unassembled WGS sequence"/>
</dbReference>
<organism evidence="1 2">
    <name type="scientific">Racocetra persica</name>
    <dbReference type="NCBI Taxonomy" id="160502"/>
    <lineage>
        <taxon>Eukaryota</taxon>
        <taxon>Fungi</taxon>
        <taxon>Fungi incertae sedis</taxon>
        <taxon>Mucoromycota</taxon>
        <taxon>Glomeromycotina</taxon>
        <taxon>Glomeromycetes</taxon>
        <taxon>Diversisporales</taxon>
        <taxon>Gigasporaceae</taxon>
        <taxon>Racocetra</taxon>
    </lineage>
</organism>